<accession>A0A0A1ULH3</accession>
<evidence type="ECO:0000313" key="2">
    <source>
        <dbReference type="EMBL" id="EUC59291.1"/>
    </source>
</evidence>
<keyword evidence="1" id="KW-0472">Membrane</keyword>
<keyword evidence="1 2" id="KW-0812">Transmembrane</keyword>
<protein>
    <submittedName>
        <fullName evidence="2">Transmembrane protein, putative</fullName>
    </submittedName>
</protein>
<keyword evidence="1" id="KW-1133">Transmembrane helix</keyword>
<feature type="non-terminal residue" evidence="2">
    <location>
        <position position="252"/>
    </location>
</feature>
<reference evidence="3" key="1">
    <citation type="journal article" date="2014" name="Genome Announc.">
        <title>Draft genome sequence of the plant-pathogenic soil fungus Rhizoctonia solani anastomosis group 3 strain Rhs1AP.</title>
        <authorList>
            <person name="Cubeta M.A."/>
            <person name="Thomas E."/>
            <person name="Dean R.A."/>
            <person name="Jabaji S."/>
            <person name="Neate S.M."/>
            <person name="Tavantzis S."/>
            <person name="Toda T."/>
            <person name="Vilgalys R."/>
            <person name="Bharathan N."/>
            <person name="Fedorova-Abrams N."/>
            <person name="Pakala S.B."/>
            <person name="Pakala S.M."/>
            <person name="Zafar N."/>
            <person name="Joardar V."/>
            <person name="Losada L."/>
            <person name="Nierman W.C."/>
        </authorList>
    </citation>
    <scope>NUCLEOTIDE SEQUENCE [LARGE SCALE GENOMIC DNA]</scope>
    <source>
        <strain evidence="3">AG-3</strain>
    </source>
</reference>
<gene>
    <name evidence="2" type="ORF">RSOL_306260</name>
</gene>
<dbReference type="Proteomes" id="UP000030108">
    <property type="component" value="Unassembled WGS sequence"/>
</dbReference>
<comment type="caution">
    <text evidence="2">The sequence shown here is derived from an EMBL/GenBank/DDBJ whole genome shotgun (WGS) entry which is preliminary data.</text>
</comment>
<evidence type="ECO:0000256" key="1">
    <source>
        <dbReference type="SAM" id="Phobius"/>
    </source>
</evidence>
<feature type="transmembrane region" description="Helical" evidence="1">
    <location>
        <begin position="24"/>
        <end position="48"/>
    </location>
</feature>
<dbReference type="AlphaFoldDB" id="A0A0A1ULH3"/>
<organism evidence="2 3">
    <name type="scientific">Rhizoctonia solani AG-3 Rhs1AP</name>
    <dbReference type="NCBI Taxonomy" id="1086054"/>
    <lineage>
        <taxon>Eukaryota</taxon>
        <taxon>Fungi</taxon>
        <taxon>Dikarya</taxon>
        <taxon>Basidiomycota</taxon>
        <taxon>Agaricomycotina</taxon>
        <taxon>Agaricomycetes</taxon>
        <taxon>Cantharellales</taxon>
        <taxon>Ceratobasidiaceae</taxon>
        <taxon>Rhizoctonia</taxon>
    </lineage>
</organism>
<dbReference type="EMBL" id="JATN01000321">
    <property type="protein sequence ID" value="EUC59291.1"/>
    <property type="molecule type" value="Genomic_DNA"/>
</dbReference>
<proteinExistence type="predicted"/>
<sequence>MVVFWGLVILDDIFVLTIDLKRTYTYLGCIAAQAGINFFFSVFITLYATPQEMGGYFYFQTPTILGVSSQERLIDDSNGVDPSQGGADITVSASWSDEVGRNYETYGEANCTVQWSKNLTTYTTVSEYHNRTLELYSCNHTWTDKFGNYDRFNKGGWLNALWRQMFVYHITVQPKSSTSNRRTLNSQMPYIWLLNSYELASNLSLAQVDEVRSYLPPWELLRGSHVEAEAKLITRRFIKSSIMRDIFCMLSQ</sequence>
<name>A0A0A1ULH3_9AGAM</name>
<evidence type="ECO:0000313" key="3">
    <source>
        <dbReference type="Proteomes" id="UP000030108"/>
    </source>
</evidence>